<keyword evidence="3 5" id="KW-1133">Transmembrane helix</keyword>
<comment type="subcellular location">
    <subcellularLocation>
        <location evidence="1">Membrane</location>
        <topology evidence="1">Multi-pass membrane protein</topology>
    </subcellularLocation>
</comment>
<feature type="transmembrane region" description="Helical" evidence="5">
    <location>
        <begin position="279"/>
        <end position="299"/>
    </location>
</feature>
<dbReference type="Proteomes" id="UP000000314">
    <property type="component" value="Chromosome 1"/>
</dbReference>
<dbReference type="OMA" id="INEHFRH"/>
<keyword evidence="8" id="KW-1185">Reference proteome</keyword>
<feature type="transmembrane region" description="Helical" evidence="5">
    <location>
        <begin position="217"/>
        <end position="236"/>
    </location>
</feature>
<evidence type="ECO:0000256" key="3">
    <source>
        <dbReference type="ARBA" id="ARBA00022989"/>
    </source>
</evidence>
<sequence length="1035" mass="117260">MSYFGQDQKEKRPSNHFKRHKSFLRATEDNASTHSDLGDLDISYSRIDSMKAPTRKTSVILAESGKKVQGVFTYGMDDSGDVTLDGMEVEEGEYEEEGDPLLATYSPDLDSEPWVARKVKEMSHFQLSKTQKGVLKSSIAYFLASLSVYCTPISNLLGKIDSKHVVCTVCVYFHATRTKGSMIESMGFAILGVTFAFLTSIICMTASTFYFDQGHRILSIAIDLLVSSIALGLISFMKQRVDKPNFNVACSLSAISLISCIVKEGSLNSAQVPVEKIRYLLAIVFMGSFVSCIVCFLLWPTSAITELRTSLNECCNDMSQLLRVLPNKFVTIDSVDSEDVNQLYSSLNNNMKKVYKSLNEAKYELYLRGKEKEFKHFSEMAHSLVKMSGSLSGLKTSAEMQWALLHDETEAATFVNDVSLDEFMGKSLRKSRIDEDPLDADHHFVALNSAELFKVFIFYLGPSMKSFSFTMRQVLDGVPFENKQVQLEVTNTAPFQHSLKLASDLFNSRHMKALNRLYGQKLFTEDADVESKINQEEVAASCGNFAALLSDFSNELSGFLSVLDEYRILVDSKSYEFLKFWKRNPNNSYQAFRNNNRSRPTVTLNDALLKLQNVKTTENSVQSGSLSFNLWRLLRFFQRVDVQFGFKVGIGAFCISLWAFVEETKAIFSEWKGEWVLVTYCIIMNKSVGGTAMTINWRFLGTFLGAFSAYAAWYIFEGEVFGLALAGFLISVPSFYIILQWKTNNAFGRFILLTYNLTVLYSYSLSRNDYDSGEGDDEEGGTNPIVSDIAMHRFFGVSLGVVWALVITLLFFPNSARSRLRKGLCVLWLRMGIIWNSDPLSYKYDEFTQENKMVGIADRKAIRRIIAELEVCLKQAPKELRLKGPFPQDIYTRLLKSTHKIMDAFENMNSIIDVDPMITENEKEVITYIQSERSELEHRVFLIFYMVASAIRLGFPLASKPASTEHAKDRMLAKLSEIRHRVAKDKENSMYLTNQDFVLLYSYILVTSTITEELDKIIADVIDLFGIVTEETFDI</sequence>
<proteinExistence type="predicted"/>
<keyword evidence="2 5" id="KW-0812">Transmembrane</keyword>
<feature type="transmembrane region" description="Helical" evidence="5">
    <location>
        <begin position="721"/>
        <end position="739"/>
    </location>
</feature>
<feature type="transmembrane region" description="Helical" evidence="5">
    <location>
        <begin position="644"/>
        <end position="661"/>
    </location>
</feature>
<dbReference type="EMBL" id="FN392319">
    <property type="protein sequence ID" value="CAY68449.1"/>
    <property type="molecule type" value="Genomic_DNA"/>
</dbReference>
<gene>
    <name evidence="7" type="ordered locus">PAS_chr1-4_0591</name>
</gene>
<evidence type="ECO:0000256" key="1">
    <source>
        <dbReference type="ARBA" id="ARBA00004141"/>
    </source>
</evidence>
<feature type="transmembrane region" description="Helical" evidence="5">
    <location>
        <begin position="187"/>
        <end position="211"/>
    </location>
</feature>
<dbReference type="PANTHER" id="PTHR47804:SF1">
    <property type="entry name" value="DUF2421 DOMAIN-CONTAINING PROTEIN"/>
    <property type="match status" value="1"/>
</dbReference>
<dbReference type="PANTHER" id="PTHR47804">
    <property type="entry name" value="60S RIBOSOMAL PROTEIN L19"/>
    <property type="match status" value="1"/>
</dbReference>
<evidence type="ECO:0000256" key="5">
    <source>
        <dbReference type="SAM" id="Phobius"/>
    </source>
</evidence>
<dbReference type="eggNOG" id="KOG4711">
    <property type="taxonomic scope" value="Eukaryota"/>
</dbReference>
<accession>C4QYX5</accession>
<name>C4QYX5_KOMPG</name>
<dbReference type="AlphaFoldDB" id="C4QYX5"/>
<dbReference type="InterPro" id="IPR049453">
    <property type="entry name" value="Memb_transporter_dom"/>
</dbReference>
<dbReference type="Pfam" id="PF13515">
    <property type="entry name" value="FUSC_2"/>
    <property type="match status" value="1"/>
</dbReference>
<evidence type="ECO:0000256" key="2">
    <source>
        <dbReference type="ARBA" id="ARBA00022692"/>
    </source>
</evidence>
<dbReference type="GeneID" id="8197721"/>
<dbReference type="STRING" id="644223.C4QYX5"/>
<reference evidence="7 8" key="1">
    <citation type="journal article" date="2009" name="Nat. Biotechnol.">
        <title>Genome sequence of the recombinant protein production host Pichia pastoris.</title>
        <authorList>
            <person name="De Schutter K."/>
            <person name="Lin Y.C."/>
            <person name="Tiels P."/>
            <person name="Van Hecke A."/>
            <person name="Glinka S."/>
            <person name="Weber-Lehmann J."/>
            <person name="Rouze P."/>
            <person name="Van de Peer Y."/>
            <person name="Callewaert N."/>
        </authorList>
    </citation>
    <scope>NUCLEOTIDE SEQUENCE [LARGE SCALE GENOMIC DNA]</scope>
    <source>
        <strain evidence="8">GS115 / ATCC 20864</strain>
    </source>
</reference>
<keyword evidence="4 5" id="KW-0472">Membrane</keyword>
<protein>
    <submittedName>
        <fullName evidence="7">Protein required for ubiquinone (Coenzyme Q) biosynthesis and for respiratory growth</fullName>
    </submittedName>
</protein>
<feature type="transmembrane region" description="Helical" evidence="5">
    <location>
        <begin position="746"/>
        <end position="764"/>
    </location>
</feature>
<dbReference type="GO" id="GO:0016020">
    <property type="term" value="C:membrane"/>
    <property type="evidence" value="ECO:0007669"/>
    <property type="project" value="UniProtKB-SubCell"/>
</dbReference>
<dbReference type="OrthoDB" id="68611at2759"/>
<organism evidence="7 8">
    <name type="scientific">Komagataella phaffii (strain GS115 / ATCC 20864)</name>
    <name type="common">Yeast</name>
    <name type="synonym">Pichia pastoris</name>
    <dbReference type="NCBI Taxonomy" id="644223"/>
    <lineage>
        <taxon>Eukaryota</taxon>
        <taxon>Fungi</taxon>
        <taxon>Dikarya</taxon>
        <taxon>Ascomycota</taxon>
        <taxon>Saccharomycotina</taxon>
        <taxon>Pichiomycetes</taxon>
        <taxon>Pichiales</taxon>
        <taxon>Pichiaceae</taxon>
        <taxon>Komagataella</taxon>
    </lineage>
</organism>
<feature type="domain" description="Integral membrane bound transporter" evidence="6">
    <location>
        <begin position="667"/>
        <end position="807"/>
    </location>
</feature>
<evidence type="ECO:0000313" key="8">
    <source>
        <dbReference type="Proteomes" id="UP000000314"/>
    </source>
</evidence>
<evidence type="ECO:0000256" key="4">
    <source>
        <dbReference type="ARBA" id="ARBA00023136"/>
    </source>
</evidence>
<dbReference type="InParanoid" id="C4QYX5"/>
<feature type="transmembrane region" description="Helical" evidence="5">
    <location>
        <begin position="695"/>
        <end position="715"/>
    </location>
</feature>
<dbReference type="KEGG" id="ppa:PAS_chr1-4_0591"/>
<dbReference type="RefSeq" id="XP_002490729.1">
    <property type="nucleotide sequence ID" value="XM_002490684.1"/>
</dbReference>
<feature type="transmembrane region" description="Helical" evidence="5">
    <location>
        <begin position="794"/>
        <end position="812"/>
    </location>
</feature>
<dbReference type="HOGENOM" id="CLU_001127_0_0_1"/>
<dbReference type="InterPro" id="IPR052430">
    <property type="entry name" value="IVT-Associated"/>
</dbReference>
<evidence type="ECO:0000313" key="7">
    <source>
        <dbReference type="EMBL" id="CAY68449.1"/>
    </source>
</evidence>
<dbReference type="TCDB" id="2.A.85.3.4">
    <property type="family name" value="the aromatic acid exporter (arae) family"/>
</dbReference>
<keyword evidence="7" id="KW-0830">Ubiquinone</keyword>
<evidence type="ECO:0000259" key="6">
    <source>
        <dbReference type="Pfam" id="PF13515"/>
    </source>
</evidence>